<sequence length="353" mass="37466">MKDTSEADTLRDLAGLADVITPWAIRVAAALRLADLLADSPRSILDLAERAGADPDALERLLHHLAHHGLFEEREPGLFAVTAKGSLLADDHPSRLRAWLDATGAGGRMDTVFTDLLDAVRTGTPSYPGRYGQSFWADLGNQPALSTSFDALLAHQSASLAAEIATAHDWSTVHHVIDVGGGTGSLLAGVLRAHPHLHGTLIDLPRVVEHAPSVFKAAGVADRAHARGGSFFDPLPADADVYLLCSVLHDWPDHDAARIIRRCVQAAGPHGRVLISERIIPDSAPLPAGIEPVTAMDLRMLVIVGGRERSRPAFEALATDCGATVTSHRNLPSGRTLLELTPKETATTQPGAS</sequence>
<dbReference type="Gene3D" id="3.40.50.150">
    <property type="entry name" value="Vaccinia Virus protein VP39"/>
    <property type="match status" value="1"/>
</dbReference>
<dbReference type="InterPro" id="IPR029063">
    <property type="entry name" value="SAM-dependent_MTases_sf"/>
</dbReference>
<reference evidence="6 7" key="1">
    <citation type="submission" date="2024-06" db="EMBL/GenBank/DDBJ databases">
        <title>The Natural Products Discovery Center: Release of the First 8490 Sequenced Strains for Exploring Actinobacteria Biosynthetic Diversity.</title>
        <authorList>
            <person name="Kalkreuter E."/>
            <person name="Kautsar S.A."/>
            <person name="Yang D."/>
            <person name="Bader C.D."/>
            <person name="Teijaro C.N."/>
            <person name="Fluegel L."/>
            <person name="Davis C.M."/>
            <person name="Simpson J.R."/>
            <person name="Lauterbach L."/>
            <person name="Steele A.D."/>
            <person name="Gui C."/>
            <person name="Meng S."/>
            <person name="Li G."/>
            <person name="Viehrig K."/>
            <person name="Ye F."/>
            <person name="Su P."/>
            <person name="Kiefer A.F."/>
            <person name="Nichols A."/>
            <person name="Cepeda A.J."/>
            <person name="Yan W."/>
            <person name="Fan B."/>
            <person name="Jiang Y."/>
            <person name="Adhikari A."/>
            <person name="Zheng C.-J."/>
            <person name="Schuster L."/>
            <person name="Cowan T.M."/>
            <person name="Smanski M.J."/>
            <person name="Chevrette M.G."/>
            <person name="De Carvalho L.P.S."/>
            <person name="Shen B."/>
        </authorList>
    </citation>
    <scope>NUCLEOTIDE SEQUENCE [LARGE SCALE GENOMIC DNA]</scope>
    <source>
        <strain evidence="6 7">NPDC047833</strain>
    </source>
</reference>
<comment type="caution">
    <text evidence="6">The sequence shown here is derived from an EMBL/GenBank/DDBJ whole genome shotgun (WGS) entry which is preliminary data.</text>
</comment>
<feature type="domain" description="O-methyltransferase dimerisation" evidence="5">
    <location>
        <begin position="20"/>
        <end position="89"/>
    </location>
</feature>
<dbReference type="PANTHER" id="PTHR43712">
    <property type="entry name" value="PUTATIVE (AFU_ORTHOLOGUE AFUA_4G14580)-RELATED"/>
    <property type="match status" value="1"/>
</dbReference>
<keyword evidence="1 6" id="KW-0489">Methyltransferase</keyword>
<dbReference type="Proteomes" id="UP001553843">
    <property type="component" value="Unassembled WGS sequence"/>
</dbReference>
<keyword evidence="2" id="KW-0808">Transferase</keyword>
<evidence type="ECO:0000313" key="7">
    <source>
        <dbReference type="Proteomes" id="UP001553843"/>
    </source>
</evidence>
<dbReference type="RefSeq" id="WP_359771568.1">
    <property type="nucleotide sequence ID" value="NZ_JBEYRR010000001.1"/>
</dbReference>
<dbReference type="Pfam" id="PF00891">
    <property type="entry name" value="Methyltransf_2"/>
    <property type="match status" value="1"/>
</dbReference>
<dbReference type="InterPro" id="IPR001077">
    <property type="entry name" value="COMT_C"/>
</dbReference>
<gene>
    <name evidence="6" type="ORF">AB0887_08755</name>
</gene>
<dbReference type="PROSITE" id="PS51683">
    <property type="entry name" value="SAM_OMT_II"/>
    <property type="match status" value="1"/>
</dbReference>
<dbReference type="InterPro" id="IPR036390">
    <property type="entry name" value="WH_DNA-bd_sf"/>
</dbReference>
<evidence type="ECO:0000313" key="6">
    <source>
        <dbReference type="EMBL" id="MEW2362043.1"/>
    </source>
</evidence>
<protein>
    <submittedName>
        <fullName evidence="6">Methyltransferase</fullName>
    </submittedName>
</protein>
<dbReference type="SUPFAM" id="SSF53335">
    <property type="entry name" value="S-adenosyl-L-methionine-dependent methyltransferases"/>
    <property type="match status" value="1"/>
</dbReference>
<organism evidence="6 7">
    <name type="scientific">Streptomyces huasconensis</name>
    <dbReference type="NCBI Taxonomy" id="1854574"/>
    <lineage>
        <taxon>Bacteria</taxon>
        <taxon>Bacillati</taxon>
        <taxon>Actinomycetota</taxon>
        <taxon>Actinomycetes</taxon>
        <taxon>Kitasatosporales</taxon>
        <taxon>Streptomycetaceae</taxon>
        <taxon>Streptomyces</taxon>
    </lineage>
</organism>
<dbReference type="Gene3D" id="1.10.10.10">
    <property type="entry name" value="Winged helix-like DNA-binding domain superfamily/Winged helix DNA-binding domain"/>
    <property type="match status" value="1"/>
</dbReference>
<dbReference type="EMBL" id="JBEYRS010000003">
    <property type="protein sequence ID" value="MEW2362043.1"/>
    <property type="molecule type" value="Genomic_DNA"/>
</dbReference>
<dbReference type="CDD" id="cd02440">
    <property type="entry name" value="AdoMet_MTases"/>
    <property type="match status" value="1"/>
</dbReference>
<accession>A0ABV3LRH7</accession>
<feature type="domain" description="O-methyltransferase C-terminal" evidence="4">
    <location>
        <begin position="113"/>
        <end position="322"/>
    </location>
</feature>
<name>A0ABV3LRH7_9ACTN</name>
<evidence type="ECO:0000256" key="2">
    <source>
        <dbReference type="ARBA" id="ARBA00022679"/>
    </source>
</evidence>
<dbReference type="GO" id="GO:0032259">
    <property type="term" value="P:methylation"/>
    <property type="evidence" value="ECO:0007669"/>
    <property type="project" value="UniProtKB-KW"/>
</dbReference>
<evidence type="ECO:0000256" key="1">
    <source>
        <dbReference type="ARBA" id="ARBA00022603"/>
    </source>
</evidence>
<dbReference type="GO" id="GO:0008168">
    <property type="term" value="F:methyltransferase activity"/>
    <property type="evidence" value="ECO:0007669"/>
    <property type="project" value="UniProtKB-KW"/>
</dbReference>
<keyword evidence="7" id="KW-1185">Reference proteome</keyword>
<dbReference type="PANTHER" id="PTHR43712:SF2">
    <property type="entry name" value="O-METHYLTRANSFERASE CICE"/>
    <property type="match status" value="1"/>
</dbReference>
<dbReference type="SUPFAM" id="SSF46785">
    <property type="entry name" value="Winged helix' DNA-binding domain"/>
    <property type="match status" value="1"/>
</dbReference>
<dbReference type="Gene3D" id="1.10.287.1350">
    <property type="match status" value="1"/>
</dbReference>
<dbReference type="InterPro" id="IPR016461">
    <property type="entry name" value="COMT-like"/>
</dbReference>
<keyword evidence="3" id="KW-0949">S-adenosyl-L-methionine</keyword>
<dbReference type="InterPro" id="IPR036388">
    <property type="entry name" value="WH-like_DNA-bd_sf"/>
</dbReference>
<proteinExistence type="predicted"/>
<evidence type="ECO:0000259" key="5">
    <source>
        <dbReference type="Pfam" id="PF08100"/>
    </source>
</evidence>
<evidence type="ECO:0000259" key="4">
    <source>
        <dbReference type="Pfam" id="PF00891"/>
    </source>
</evidence>
<dbReference type="Pfam" id="PF08100">
    <property type="entry name" value="Dimerisation"/>
    <property type="match status" value="1"/>
</dbReference>
<evidence type="ECO:0000256" key="3">
    <source>
        <dbReference type="ARBA" id="ARBA00022691"/>
    </source>
</evidence>
<dbReference type="InterPro" id="IPR012967">
    <property type="entry name" value="COMT_dimerisation"/>
</dbReference>
<dbReference type="PIRSF" id="PIRSF005739">
    <property type="entry name" value="O-mtase"/>
    <property type="match status" value="1"/>
</dbReference>